<dbReference type="SUPFAM" id="SSF57716">
    <property type="entry name" value="Glucocorticoid receptor-like (DNA-binding domain)"/>
    <property type="match status" value="1"/>
</dbReference>
<evidence type="ECO:0000313" key="10">
    <source>
        <dbReference type="Proteomes" id="UP001194696"/>
    </source>
</evidence>
<evidence type="ECO:0000256" key="4">
    <source>
        <dbReference type="ARBA" id="ARBA00023163"/>
    </source>
</evidence>
<reference evidence="9 10" key="1">
    <citation type="journal article" date="2020" name="Fungal Divers.">
        <title>Resolving the Mortierellaceae phylogeny through synthesis of multi-gene phylogenetics and phylogenomics.</title>
        <authorList>
            <person name="Vandepol N."/>
            <person name="Liber J."/>
            <person name="Desiro A."/>
            <person name="Na H."/>
            <person name="Kennedy M."/>
            <person name="Barry K."/>
            <person name="Grigoriev I.V."/>
            <person name="Miller A.N."/>
            <person name="O'Donnell K."/>
            <person name="Stajich J.E."/>
            <person name="Bonito G."/>
        </authorList>
    </citation>
    <scope>NUCLEOTIDE SEQUENCE [LARGE SCALE GENOMIC DNA]</scope>
    <source>
        <strain evidence="9 10">AD045</strain>
    </source>
</reference>
<keyword evidence="3" id="KW-0805">Transcription regulation</keyword>
<feature type="region of interest" description="Disordered" evidence="6">
    <location>
        <begin position="696"/>
        <end position="739"/>
    </location>
</feature>
<feature type="compositionally biased region" description="Low complexity" evidence="6">
    <location>
        <begin position="606"/>
        <end position="620"/>
    </location>
</feature>
<name>A0ABQ7KIB7_9FUNG</name>
<keyword evidence="7" id="KW-1133">Transmembrane helix</keyword>
<keyword evidence="10" id="KW-1185">Reference proteome</keyword>
<evidence type="ECO:0000256" key="3">
    <source>
        <dbReference type="ARBA" id="ARBA00023015"/>
    </source>
</evidence>
<dbReference type="PANTHER" id="PTHR10019">
    <property type="entry name" value="SNF5"/>
    <property type="match status" value="1"/>
</dbReference>
<evidence type="ECO:0000256" key="5">
    <source>
        <dbReference type="ARBA" id="ARBA00023242"/>
    </source>
</evidence>
<gene>
    <name evidence="9" type="primary">SFH1_1</name>
    <name evidence="9" type="ORF">BGZ96_003649</name>
</gene>
<proteinExistence type="inferred from homology"/>
<feature type="compositionally biased region" description="Low complexity" evidence="6">
    <location>
        <begin position="581"/>
        <end position="592"/>
    </location>
</feature>
<dbReference type="EMBL" id="JAAAIM010000018">
    <property type="protein sequence ID" value="KAG0298002.1"/>
    <property type="molecule type" value="Genomic_DNA"/>
</dbReference>
<dbReference type="InterPro" id="IPR006939">
    <property type="entry name" value="SNF5"/>
</dbReference>
<keyword evidence="4" id="KW-0804">Transcription</keyword>
<dbReference type="SMART" id="SM00401">
    <property type="entry name" value="ZnF_GATA"/>
    <property type="match status" value="1"/>
</dbReference>
<feature type="compositionally biased region" description="Low complexity" evidence="6">
    <location>
        <begin position="525"/>
        <end position="542"/>
    </location>
</feature>
<feature type="region of interest" description="Disordered" evidence="6">
    <location>
        <begin position="497"/>
        <end position="652"/>
    </location>
</feature>
<evidence type="ECO:0000256" key="6">
    <source>
        <dbReference type="SAM" id="MobiDB-lite"/>
    </source>
</evidence>
<feature type="domain" description="GATA-type" evidence="8">
    <location>
        <begin position="1012"/>
        <end position="1066"/>
    </location>
</feature>
<comment type="caution">
    <text evidence="9">The sequence shown here is derived from an EMBL/GenBank/DDBJ whole genome shotgun (WGS) entry which is preliminary data.</text>
</comment>
<dbReference type="InterPro" id="IPR013088">
    <property type="entry name" value="Znf_NHR/GATA"/>
</dbReference>
<dbReference type="Pfam" id="PF00320">
    <property type="entry name" value="GATA"/>
    <property type="match status" value="1"/>
</dbReference>
<keyword evidence="7" id="KW-0472">Membrane</keyword>
<evidence type="ECO:0000256" key="1">
    <source>
        <dbReference type="ARBA" id="ARBA00004123"/>
    </source>
</evidence>
<organism evidence="9 10">
    <name type="scientific">Linnemannia gamsii</name>
    <dbReference type="NCBI Taxonomy" id="64522"/>
    <lineage>
        <taxon>Eukaryota</taxon>
        <taxon>Fungi</taxon>
        <taxon>Fungi incertae sedis</taxon>
        <taxon>Mucoromycota</taxon>
        <taxon>Mortierellomycotina</taxon>
        <taxon>Mortierellomycetes</taxon>
        <taxon>Mortierellales</taxon>
        <taxon>Mortierellaceae</taxon>
        <taxon>Linnemannia</taxon>
    </lineage>
</organism>
<feature type="compositionally biased region" description="Polar residues" evidence="6">
    <location>
        <begin position="711"/>
        <end position="724"/>
    </location>
</feature>
<feature type="region of interest" description="Disordered" evidence="6">
    <location>
        <begin position="1091"/>
        <end position="1117"/>
    </location>
</feature>
<comment type="subcellular location">
    <subcellularLocation>
        <location evidence="1">Nucleus</location>
    </subcellularLocation>
</comment>
<dbReference type="Pfam" id="PF04855">
    <property type="entry name" value="SNF5"/>
    <property type="match status" value="1"/>
</dbReference>
<feature type="compositionally biased region" description="Acidic residues" evidence="6">
    <location>
        <begin position="698"/>
        <end position="707"/>
    </location>
</feature>
<accession>A0ABQ7KIB7</accession>
<feature type="compositionally biased region" description="Low complexity" evidence="6">
    <location>
        <begin position="1095"/>
        <end position="1109"/>
    </location>
</feature>
<dbReference type="CDD" id="cd00202">
    <property type="entry name" value="ZnF_GATA"/>
    <property type="match status" value="1"/>
</dbReference>
<keyword evidence="7" id="KW-0812">Transmembrane</keyword>
<sequence>MEKKKIHPTEPQWDNSAEQEIFGNHPRGCPAHVFQEAAINGSPTSITFDCLTDKSKLCDSKCTTINSSLLRPTTSCSASRVSPTGVTCADYTGTLSPPSIPCASPALRTSFRTNPSLASISPVNSIHVTTAGSPTTTTTTDNTGIVRSYSPSSFSELSIQGAACKNTERQRRKAIKKHLSGCTCNKICWFLIFLVLISFWTSPIEKTIKDPCTLMAERRLVPHTLTYTLGSPMKNITLDIMEPILGDVTVSIADEWTEIIKVVVNSTFSHPDLDDVIDFKLAYDPSFTSAFFRADLNSTDPAERERNAKVMKNHCARIDVKFIFPKYYEQFVRLFVRIQKGDIRTRTESLGLVFKELHLETQVGDVFFESGAVQMRTSIKTGRGKVQGTISTLEQVQVTTTTGDIALRVDTKPGLHGSDVDKLNVTLQSAKSSIDLELVRRYNGWFSLISGIDTPTFGLSPDYKDVVQISSRSATSLSGWDSEITPTGTDITRTHTLTSQDQSNNNNHNKLISPPMTSWVNHTTASMQSPAAAPGSASSSRRTGGGSDRGSPAPSSYSTRPSRHQAQAIAPQTAPYPPPLHQQQQQQTVFRPYQPPVQPSHHGHGHPQQPQHLQQRQQPHPIYPNGAAPGGGHHHPHPYAPQGFPPTGSNRGAAGGIAAGAMGTYSTYASRIREANSALVLPPALGRRAKRAVVSMAESDEDDWDFEDNSRGTPTSRAQRQQLAQMEKERLEKEKKAWTRRARKTRHLVHSQKDLDAVADQDAILVPIRLDIDTDDYRLRDTFTWNVNEQLMTPESFAEILCDDLDLPTAKFVPEIAQSIRNQIAEFEPVAEVQVPNEGSRVVIQLDLHVGGINLRDRFEWDVGSELTPEEFSRQLAADLGIGGEFVTMIAHEIHEQLYRFKQDRLLDRGFEAEPLYSGFRHLEEAESWAPALETLTTEEYERVLEDRERSVRRNRRATSSYVKRRGGPIYAGAASAPGVGIGSGYMSKIATKRGRNASSSARHLAMVDLAAFEHWQCQHCGLGAHSTVLLRAGPGGDKTLCNTCGLSWSVHGSVLPAERLDLFRITPVVPASGADMQMAAAVVEGSIKDDEQEVGTPSGVSGSSVGTPALVSEVGA</sequence>
<dbReference type="InterPro" id="IPR000679">
    <property type="entry name" value="Znf_GATA"/>
</dbReference>
<feature type="compositionally biased region" description="Basic and acidic residues" evidence="6">
    <location>
        <begin position="726"/>
        <end position="737"/>
    </location>
</feature>
<dbReference type="Proteomes" id="UP001194696">
    <property type="component" value="Unassembled WGS sequence"/>
</dbReference>
<evidence type="ECO:0000313" key="9">
    <source>
        <dbReference type="EMBL" id="KAG0298002.1"/>
    </source>
</evidence>
<evidence type="ECO:0000256" key="7">
    <source>
        <dbReference type="SAM" id="Phobius"/>
    </source>
</evidence>
<evidence type="ECO:0000259" key="8">
    <source>
        <dbReference type="SMART" id="SM00401"/>
    </source>
</evidence>
<feature type="compositionally biased region" description="Polar residues" evidence="6">
    <location>
        <begin position="497"/>
        <end position="524"/>
    </location>
</feature>
<keyword evidence="5" id="KW-0539">Nucleus</keyword>
<feature type="transmembrane region" description="Helical" evidence="7">
    <location>
        <begin position="179"/>
        <end position="200"/>
    </location>
</feature>
<dbReference type="Gene3D" id="3.30.50.10">
    <property type="entry name" value="Erythroid Transcription Factor GATA-1, subunit A"/>
    <property type="match status" value="1"/>
</dbReference>
<evidence type="ECO:0000256" key="2">
    <source>
        <dbReference type="ARBA" id="ARBA00010239"/>
    </source>
</evidence>
<comment type="similarity">
    <text evidence="2">Belongs to the SNF5 family.</text>
</comment>
<protein>
    <submittedName>
        <fullName evidence="9">Chromatin structure remodeling complex protein sfh1</fullName>
    </submittedName>
</protein>